<dbReference type="CDD" id="cd10442">
    <property type="entry name" value="GIY-YIG_PLEs"/>
    <property type="match status" value="1"/>
</dbReference>
<evidence type="ECO:0000313" key="3">
    <source>
        <dbReference type="EnsemblMetazoa" id="AALFPA23_008861.P12125"/>
    </source>
</evidence>
<dbReference type="EnsemblMetazoa" id="AALFPA23_008861.R12124">
    <property type="protein sequence ID" value="AALFPA23_008861.P12124"/>
    <property type="gene ID" value="AALFPA23_008861"/>
</dbReference>
<accession>A0ABM1YGC1</accession>
<keyword evidence="4" id="KW-1185">Reference proteome</keyword>
<feature type="domain" description="Reverse transcriptase" evidence="2">
    <location>
        <begin position="1"/>
        <end position="307"/>
    </location>
</feature>
<dbReference type="Proteomes" id="UP000069940">
    <property type="component" value="Unassembled WGS sequence"/>
</dbReference>
<protein>
    <recommendedName>
        <fullName evidence="2">Reverse transcriptase domain-containing protein</fullName>
    </recommendedName>
</protein>
<dbReference type="InterPro" id="IPR043502">
    <property type="entry name" value="DNA/RNA_pol_sf"/>
</dbReference>
<evidence type="ECO:0000256" key="1">
    <source>
        <dbReference type="SAM" id="MobiDB-lite"/>
    </source>
</evidence>
<feature type="compositionally biased region" description="Polar residues" evidence="1">
    <location>
        <begin position="361"/>
        <end position="388"/>
    </location>
</feature>
<dbReference type="InterPro" id="IPR000477">
    <property type="entry name" value="RT_dom"/>
</dbReference>
<dbReference type="PANTHER" id="PTHR21301">
    <property type="entry name" value="REVERSE TRANSCRIPTASE"/>
    <property type="match status" value="1"/>
</dbReference>
<evidence type="ECO:0000259" key="2">
    <source>
        <dbReference type="PROSITE" id="PS50878"/>
    </source>
</evidence>
<dbReference type="GeneID" id="134285034"/>
<reference evidence="3" key="2">
    <citation type="submission" date="2025-05" db="UniProtKB">
        <authorList>
            <consortium name="EnsemblMetazoa"/>
        </authorList>
    </citation>
    <scope>IDENTIFICATION</scope>
    <source>
        <strain evidence="3">Foshan</strain>
    </source>
</reference>
<dbReference type="PROSITE" id="PS50878">
    <property type="entry name" value="RT_POL"/>
    <property type="match status" value="1"/>
</dbReference>
<dbReference type="Pfam" id="PF26215">
    <property type="entry name" value="HTH_animal"/>
    <property type="match status" value="1"/>
</dbReference>
<dbReference type="CDD" id="cd00304">
    <property type="entry name" value="RT_like"/>
    <property type="match status" value="1"/>
</dbReference>
<dbReference type="RefSeq" id="XP_062700917.1">
    <property type="nucleotide sequence ID" value="XM_062844933.1"/>
</dbReference>
<dbReference type="EnsemblMetazoa" id="AALFPA23_008861.R12126">
    <property type="protein sequence ID" value="AALFPA23_008861.P12126"/>
    <property type="gene ID" value="AALFPA23_008861"/>
</dbReference>
<dbReference type="PANTHER" id="PTHR21301:SF10">
    <property type="entry name" value="REVERSE TRANSCRIPTASE DOMAIN-CONTAINING PROTEIN"/>
    <property type="match status" value="1"/>
</dbReference>
<feature type="compositionally biased region" description="Low complexity" evidence="1">
    <location>
        <begin position="417"/>
        <end position="427"/>
    </location>
</feature>
<feature type="compositionally biased region" description="Low complexity" evidence="1">
    <location>
        <begin position="397"/>
        <end position="408"/>
    </location>
</feature>
<feature type="region of interest" description="Disordered" evidence="1">
    <location>
        <begin position="361"/>
        <end position="466"/>
    </location>
</feature>
<dbReference type="SUPFAM" id="SSF56672">
    <property type="entry name" value="DNA/RNA polymerases"/>
    <property type="match status" value="1"/>
</dbReference>
<dbReference type="EnsemblMetazoa" id="AALFPA23_008861.R12125">
    <property type="protein sequence ID" value="AALFPA23_008861.P12125"/>
    <property type="gene ID" value="AALFPA23_008861"/>
</dbReference>
<dbReference type="RefSeq" id="XP_062700915.1">
    <property type="nucleotide sequence ID" value="XM_062844931.1"/>
</dbReference>
<proteinExistence type="predicted"/>
<name>A0ABM1YGC1_AEDAL</name>
<dbReference type="RefSeq" id="XP_062700914.1">
    <property type="nucleotide sequence ID" value="XM_062844930.1"/>
</dbReference>
<reference evidence="4" key="1">
    <citation type="journal article" date="2015" name="Proc. Natl. Acad. Sci. U.S.A.">
        <title>Genome sequence of the Asian Tiger mosquito, Aedes albopictus, reveals insights into its biology, genetics, and evolution.</title>
        <authorList>
            <person name="Chen X.G."/>
            <person name="Jiang X."/>
            <person name="Gu J."/>
            <person name="Xu M."/>
            <person name="Wu Y."/>
            <person name="Deng Y."/>
            <person name="Zhang C."/>
            <person name="Bonizzoni M."/>
            <person name="Dermauw W."/>
            <person name="Vontas J."/>
            <person name="Armbruster P."/>
            <person name="Huang X."/>
            <person name="Yang Y."/>
            <person name="Zhang H."/>
            <person name="He W."/>
            <person name="Peng H."/>
            <person name="Liu Y."/>
            <person name="Wu K."/>
            <person name="Chen J."/>
            <person name="Lirakis M."/>
            <person name="Topalis P."/>
            <person name="Van Leeuwen T."/>
            <person name="Hall A.B."/>
            <person name="Jiang X."/>
            <person name="Thorpe C."/>
            <person name="Mueller R.L."/>
            <person name="Sun C."/>
            <person name="Waterhouse R.M."/>
            <person name="Yan G."/>
            <person name="Tu Z.J."/>
            <person name="Fang X."/>
            <person name="James A.A."/>
        </authorList>
    </citation>
    <scope>NUCLEOTIDE SEQUENCE [LARGE SCALE GENOMIC DNA]</scope>
    <source>
        <strain evidence="4">Foshan</strain>
    </source>
</reference>
<sequence length="667" mass="75975">MYREEYNQKMRALINDDDTYVEVKRDPTPSIQSKNNSIVRRMKDLQLVDNYTARELSRYDSVCPRIYGQPKAHKQDLPLRPVIPNITAPTYMLSKFVARVLQESLVSKYNTASSFTFCQEIQQIKLPEGYVIVSLDVVSLFTNVPRELVRKSIIDRWSEINTKINLDLFIEIVDLCMDSSYFRFEGKYFKQIFGTAMGSPLSPILADIALDSVIDRATSTLPFQIPVLKKYVDDIFIAIPKDAIELVLKEFNRHEARLQFTVETEVEGRLPYLDMTVIRSDDQSLQTEWYTKPIASGRMLNWHSFHLTKYKVNVGKNFIHRVCTLSTATNTTAKKEIIFKHLTNNDFPRTLINRLFHRYITQTKPNQPPRQSATITEIPTTSMDQPANTAHRPSEAISSPSIQIDSPQTNQPVTHPSVQSSESASSSKAIVQTTPARTPPLAGDHQHMTNPMMANPPDAASTEEPDLSIEQQLETANSQQQPIFRSIPYVTGLSERIIGILSKDYKNITIACKQTNTIDKFHTQVKDPINKLDLSKIIYKIPCNDCQQCYIGMTQNKLKTRLYGHKTHINKLNRLKELGHTNIDTEMITLGEKTALIKHCIDNDHSFNLDRTTVIDSSRNTNTLTFLEMCHIVNTPNTVNHRTDIDGLNTTYAAILKTIGETFQSQT</sequence>
<dbReference type="InterPro" id="IPR058912">
    <property type="entry name" value="HTH_animal"/>
</dbReference>
<organism evidence="3 4">
    <name type="scientific">Aedes albopictus</name>
    <name type="common">Asian tiger mosquito</name>
    <name type="synonym">Stegomyia albopicta</name>
    <dbReference type="NCBI Taxonomy" id="7160"/>
    <lineage>
        <taxon>Eukaryota</taxon>
        <taxon>Metazoa</taxon>
        <taxon>Ecdysozoa</taxon>
        <taxon>Arthropoda</taxon>
        <taxon>Hexapoda</taxon>
        <taxon>Insecta</taxon>
        <taxon>Pterygota</taxon>
        <taxon>Neoptera</taxon>
        <taxon>Endopterygota</taxon>
        <taxon>Diptera</taxon>
        <taxon>Nematocera</taxon>
        <taxon>Culicoidea</taxon>
        <taxon>Culicidae</taxon>
        <taxon>Culicinae</taxon>
        <taxon>Aedini</taxon>
        <taxon>Aedes</taxon>
        <taxon>Stegomyia</taxon>
    </lineage>
</organism>
<evidence type="ECO:0000313" key="4">
    <source>
        <dbReference type="Proteomes" id="UP000069940"/>
    </source>
</evidence>